<dbReference type="InterPro" id="IPR011990">
    <property type="entry name" value="TPR-like_helical_dom_sf"/>
</dbReference>
<dbReference type="Pfam" id="PF07980">
    <property type="entry name" value="SusD_RagB"/>
    <property type="match status" value="1"/>
</dbReference>
<proteinExistence type="inferred from homology"/>
<comment type="subcellular location">
    <subcellularLocation>
        <location evidence="1">Cell outer membrane</location>
    </subcellularLocation>
</comment>
<evidence type="ECO:0000259" key="6">
    <source>
        <dbReference type="Pfam" id="PF07980"/>
    </source>
</evidence>
<dbReference type="CDD" id="cd08977">
    <property type="entry name" value="SusD"/>
    <property type="match status" value="1"/>
</dbReference>
<organism evidence="8 9">
    <name type="scientific">Pontibacter saemangeumensis</name>
    <dbReference type="NCBI Taxonomy" id="1084525"/>
    <lineage>
        <taxon>Bacteria</taxon>
        <taxon>Pseudomonadati</taxon>
        <taxon>Bacteroidota</taxon>
        <taxon>Cytophagia</taxon>
        <taxon>Cytophagales</taxon>
        <taxon>Hymenobacteraceae</taxon>
        <taxon>Pontibacter</taxon>
    </lineage>
</organism>
<reference evidence="9" key="1">
    <citation type="journal article" date="2019" name="Int. J. Syst. Evol. Microbiol.">
        <title>The Global Catalogue of Microorganisms (GCM) 10K type strain sequencing project: providing services to taxonomists for standard genome sequencing and annotation.</title>
        <authorList>
            <consortium name="The Broad Institute Genomics Platform"/>
            <consortium name="The Broad Institute Genome Sequencing Center for Infectious Disease"/>
            <person name="Wu L."/>
            <person name="Ma J."/>
        </authorList>
    </citation>
    <scope>NUCLEOTIDE SEQUENCE [LARGE SCALE GENOMIC DNA]</scope>
    <source>
        <strain evidence="9">JCM 17926</strain>
    </source>
</reference>
<accession>A0ABP8LZ34</accession>
<sequence length="473" mass="52011">MKKYRIILIAALGLFTFTGCEEVLEVEPTTAIEKEGAVVDFTTLDRSALGAYSALQDEDYYGFRYLLYQGLYADNLTFAGTFTTDREVASKRINASNLQISSTWAAIYTAINRANIVIRDAERLSGESEITEKGRAQIVGEMKFLRALAHFDLLKAFGGVPVVTSPTTTIGEIQSLPRATEEAVYAAIIADLQDAATALEGTEGNERATGMAATALLARVYLQQGNNEAAEAAASEVINSGAYELVEDFGTLFTQEGGAEAIFELNFTLNDANALGTASDPTSSGQRFYVSEGVYEAFSAQADTVVIDRVTEEGTTVKDTTIYSDERFEATSRIERNRRRLIKYDDVTNNADNVIVLRLAEMYLIRAEARARMAAAAAAASEEVIADINLIRERAGLLPVEDLTNIEALAEVLEQRRLEFVGEGLRFMDLKRYDLTCDLLEFCEEDAEAFRNLWPIPLQQIEVNPALTQNPGY</sequence>
<evidence type="ECO:0000256" key="4">
    <source>
        <dbReference type="ARBA" id="ARBA00023136"/>
    </source>
</evidence>
<dbReference type="RefSeq" id="WP_345161009.1">
    <property type="nucleotide sequence ID" value="NZ_BAABHC010000029.1"/>
</dbReference>
<evidence type="ECO:0000256" key="5">
    <source>
        <dbReference type="ARBA" id="ARBA00023237"/>
    </source>
</evidence>
<dbReference type="InterPro" id="IPR012944">
    <property type="entry name" value="SusD_RagB_dom"/>
</dbReference>
<dbReference type="InterPro" id="IPR033985">
    <property type="entry name" value="SusD-like_N"/>
</dbReference>
<evidence type="ECO:0000256" key="2">
    <source>
        <dbReference type="ARBA" id="ARBA00006275"/>
    </source>
</evidence>
<evidence type="ECO:0000313" key="9">
    <source>
        <dbReference type="Proteomes" id="UP001500552"/>
    </source>
</evidence>
<keyword evidence="5" id="KW-0998">Cell outer membrane</keyword>
<feature type="domain" description="RagB/SusD" evidence="6">
    <location>
        <begin position="343"/>
        <end position="473"/>
    </location>
</feature>
<protein>
    <submittedName>
        <fullName evidence="8">RagB/SusD family nutrient uptake outer membrane protein</fullName>
    </submittedName>
</protein>
<keyword evidence="4" id="KW-0472">Membrane</keyword>
<dbReference type="SUPFAM" id="SSF48452">
    <property type="entry name" value="TPR-like"/>
    <property type="match status" value="1"/>
</dbReference>
<dbReference type="PROSITE" id="PS51257">
    <property type="entry name" value="PROKAR_LIPOPROTEIN"/>
    <property type="match status" value="1"/>
</dbReference>
<dbReference type="EMBL" id="BAABHC010000029">
    <property type="protein sequence ID" value="GAA4439916.1"/>
    <property type="molecule type" value="Genomic_DNA"/>
</dbReference>
<name>A0ABP8LZ34_9BACT</name>
<gene>
    <name evidence="8" type="ORF">GCM10023188_36550</name>
</gene>
<evidence type="ECO:0000313" key="8">
    <source>
        <dbReference type="EMBL" id="GAA4439916.1"/>
    </source>
</evidence>
<keyword evidence="3" id="KW-0732">Signal</keyword>
<dbReference type="Proteomes" id="UP001500552">
    <property type="component" value="Unassembled WGS sequence"/>
</dbReference>
<evidence type="ECO:0000256" key="3">
    <source>
        <dbReference type="ARBA" id="ARBA00022729"/>
    </source>
</evidence>
<feature type="domain" description="SusD-like N-terminal" evidence="7">
    <location>
        <begin position="87"/>
        <end position="222"/>
    </location>
</feature>
<evidence type="ECO:0000256" key="1">
    <source>
        <dbReference type="ARBA" id="ARBA00004442"/>
    </source>
</evidence>
<evidence type="ECO:0000259" key="7">
    <source>
        <dbReference type="Pfam" id="PF14322"/>
    </source>
</evidence>
<dbReference type="Pfam" id="PF14322">
    <property type="entry name" value="SusD-like_3"/>
    <property type="match status" value="1"/>
</dbReference>
<keyword evidence="9" id="KW-1185">Reference proteome</keyword>
<dbReference type="Gene3D" id="1.25.40.390">
    <property type="match status" value="1"/>
</dbReference>
<comment type="similarity">
    <text evidence="2">Belongs to the SusD family.</text>
</comment>
<comment type="caution">
    <text evidence="8">The sequence shown here is derived from an EMBL/GenBank/DDBJ whole genome shotgun (WGS) entry which is preliminary data.</text>
</comment>